<keyword evidence="2" id="KW-1185">Reference proteome</keyword>
<dbReference type="Proteomes" id="UP000000600">
    <property type="component" value="Unassembled WGS sequence"/>
</dbReference>
<dbReference type="RefSeq" id="XP_001456619.1">
    <property type="nucleotide sequence ID" value="XM_001456582.1"/>
</dbReference>
<dbReference type="OrthoDB" id="291343at2759"/>
<dbReference type="InParanoid" id="A0E1Q5"/>
<dbReference type="HOGENOM" id="CLU_1457173_0_0_1"/>
<evidence type="ECO:0000313" key="1">
    <source>
        <dbReference type="EMBL" id="CAK89222.1"/>
    </source>
</evidence>
<name>A0E1Q5_PARTE</name>
<dbReference type="AlphaFoldDB" id="A0E1Q5"/>
<dbReference type="OMA" id="EEKCFSP"/>
<evidence type="ECO:0000313" key="2">
    <source>
        <dbReference type="Proteomes" id="UP000000600"/>
    </source>
</evidence>
<accession>A0E1Q5</accession>
<organism evidence="1 2">
    <name type="scientific">Paramecium tetraurelia</name>
    <dbReference type="NCBI Taxonomy" id="5888"/>
    <lineage>
        <taxon>Eukaryota</taxon>
        <taxon>Sar</taxon>
        <taxon>Alveolata</taxon>
        <taxon>Ciliophora</taxon>
        <taxon>Intramacronucleata</taxon>
        <taxon>Oligohymenophorea</taxon>
        <taxon>Peniculida</taxon>
        <taxon>Parameciidae</taxon>
        <taxon>Paramecium</taxon>
    </lineage>
</organism>
<sequence length="186" mass="22157">MNHQGFFGTAIKRNSKQMNSKRGEEYFNNKLFANENLRKIQLPKQLTQQYCFSLEQGVYGTRLENKSPSKQIKESNNSKQNIENTAFQPETLKFSYNQHFLAHDLQPLIKIRRCQMDKNSQNKQQVTLNQQCFNLITNKRIRAQSFAEERCFSPDQNKKRTRLNSINYKNFHCESFRLQENQSENY</sequence>
<proteinExistence type="predicted"/>
<dbReference type="EMBL" id="CT868653">
    <property type="protein sequence ID" value="CAK89222.1"/>
    <property type="molecule type" value="Genomic_DNA"/>
</dbReference>
<dbReference type="KEGG" id="ptm:GSPATT00022393001"/>
<gene>
    <name evidence="1" type="ORF">GSPATT00022393001</name>
</gene>
<reference evidence="1 2" key="1">
    <citation type="journal article" date="2006" name="Nature">
        <title>Global trends of whole-genome duplications revealed by the ciliate Paramecium tetraurelia.</title>
        <authorList>
            <consortium name="Genoscope"/>
            <person name="Aury J.-M."/>
            <person name="Jaillon O."/>
            <person name="Duret L."/>
            <person name="Noel B."/>
            <person name="Jubin C."/>
            <person name="Porcel B.M."/>
            <person name="Segurens B."/>
            <person name="Daubin V."/>
            <person name="Anthouard V."/>
            <person name="Aiach N."/>
            <person name="Arnaiz O."/>
            <person name="Billaut A."/>
            <person name="Beisson J."/>
            <person name="Blanc I."/>
            <person name="Bouhouche K."/>
            <person name="Camara F."/>
            <person name="Duharcourt S."/>
            <person name="Guigo R."/>
            <person name="Gogendeau D."/>
            <person name="Katinka M."/>
            <person name="Keller A.-M."/>
            <person name="Kissmehl R."/>
            <person name="Klotz C."/>
            <person name="Koll F."/>
            <person name="Le Moue A."/>
            <person name="Lepere C."/>
            <person name="Malinsky S."/>
            <person name="Nowacki M."/>
            <person name="Nowak J.K."/>
            <person name="Plattner H."/>
            <person name="Poulain J."/>
            <person name="Ruiz F."/>
            <person name="Serrano V."/>
            <person name="Zagulski M."/>
            <person name="Dessen P."/>
            <person name="Betermier M."/>
            <person name="Weissenbach J."/>
            <person name="Scarpelli C."/>
            <person name="Schachter V."/>
            <person name="Sperling L."/>
            <person name="Meyer E."/>
            <person name="Cohen J."/>
            <person name="Wincker P."/>
        </authorList>
    </citation>
    <scope>NUCLEOTIDE SEQUENCE [LARGE SCALE GENOMIC DNA]</scope>
    <source>
        <strain evidence="1 2">Stock d4-2</strain>
    </source>
</reference>
<protein>
    <submittedName>
        <fullName evidence="1">Uncharacterized protein</fullName>
    </submittedName>
</protein>
<dbReference type="GeneID" id="5042404"/>